<reference evidence="2" key="1">
    <citation type="journal article" date="2023" name="Mol. Phylogenet. Evol.">
        <title>Genome-scale phylogeny and comparative genomics of the fungal order Sordariales.</title>
        <authorList>
            <person name="Hensen N."/>
            <person name="Bonometti L."/>
            <person name="Westerberg I."/>
            <person name="Brannstrom I.O."/>
            <person name="Guillou S."/>
            <person name="Cros-Aarteil S."/>
            <person name="Calhoun S."/>
            <person name="Haridas S."/>
            <person name="Kuo A."/>
            <person name="Mondo S."/>
            <person name="Pangilinan J."/>
            <person name="Riley R."/>
            <person name="LaButti K."/>
            <person name="Andreopoulos B."/>
            <person name="Lipzen A."/>
            <person name="Chen C."/>
            <person name="Yan M."/>
            <person name="Daum C."/>
            <person name="Ng V."/>
            <person name="Clum A."/>
            <person name="Steindorff A."/>
            <person name="Ohm R.A."/>
            <person name="Martin F."/>
            <person name="Silar P."/>
            <person name="Natvig D.O."/>
            <person name="Lalanne C."/>
            <person name="Gautier V."/>
            <person name="Ament-Velasquez S.L."/>
            <person name="Kruys A."/>
            <person name="Hutchinson M.I."/>
            <person name="Powell A.J."/>
            <person name="Barry K."/>
            <person name="Miller A.N."/>
            <person name="Grigoriev I.V."/>
            <person name="Debuchy R."/>
            <person name="Gladieux P."/>
            <person name="Hiltunen Thoren M."/>
            <person name="Johannesson H."/>
        </authorList>
    </citation>
    <scope>NUCLEOTIDE SEQUENCE</scope>
    <source>
        <strain evidence="2">CBS 958.72</strain>
    </source>
</reference>
<comment type="caution">
    <text evidence="2">The sequence shown here is derived from an EMBL/GenBank/DDBJ whole genome shotgun (WGS) entry which is preliminary data.</text>
</comment>
<reference evidence="2" key="2">
    <citation type="submission" date="2023-06" db="EMBL/GenBank/DDBJ databases">
        <authorList>
            <consortium name="Lawrence Berkeley National Laboratory"/>
            <person name="Haridas S."/>
            <person name="Hensen N."/>
            <person name="Bonometti L."/>
            <person name="Westerberg I."/>
            <person name="Brannstrom I.O."/>
            <person name="Guillou S."/>
            <person name="Cros-Aarteil S."/>
            <person name="Calhoun S."/>
            <person name="Kuo A."/>
            <person name="Mondo S."/>
            <person name="Pangilinan J."/>
            <person name="Riley R."/>
            <person name="Labutti K."/>
            <person name="Andreopoulos B."/>
            <person name="Lipzen A."/>
            <person name="Chen C."/>
            <person name="Yanf M."/>
            <person name="Daum C."/>
            <person name="Ng V."/>
            <person name="Clum A."/>
            <person name="Steindorff A."/>
            <person name="Ohm R."/>
            <person name="Martin F."/>
            <person name="Silar P."/>
            <person name="Natvig D."/>
            <person name="Lalanne C."/>
            <person name="Gautier V."/>
            <person name="Ament-Velasquez S.L."/>
            <person name="Kruys A."/>
            <person name="Hutchinson M.I."/>
            <person name="Powell A.J."/>
            <person name="Barry K."/>
            <person name="Miller A.N."/>
            <person name="Grigoriev I.V."/>
            <person name="Debuchy R."/>
            <person name="Gladieux P."/>
            <person name="Thoren M.H."/>
            <person name="Johannesson H."/>
        </authorList>
    </citation>
    <scope>NUCLEOTIDE SEQUENCE</scope>
    <source>
        <strain evidence="2">CBS 958.72</strain>
    </source>
</reference>
<evidence type="ECO:0000313" key="3">
    <source>
        <dbReference type="Proteomes" id="UP001287356"/>
    </source>
</evidence>
<feature type="region of interest" description="Disordered" evidence="1">
    <location>
        <begin position="112"/>
        <end position="148"/>
    </location>
</feature>
<accession>A0AAE0TY45</accession>
<dbReference type="EMBL" id="JAULSN010000001">
    <property type="protein sequence ID" value="KAK3383888.1"/>
    <property type="molecule type" value="Genomic_DNA"/>
</dbReference>
<evidence type="ECO:0000313" key="2">
    <source>
        <dbReference type="EMBL" id="KAK3383888.1"/>
    </source>
</evidence>
<organism evidence="2 3">
    <name type="scientific">Lasiosphaeria ovina</name>
    <dbReference type="NCBI Taxonomy" id="92902"/>
    <lineage>
        <taxon>Eukaryota</taxon>
        <taxon>Fungi</taxon>
        <taxon>Dikarya</taxon>
        <taxon>Ascomycota</taxon>
        <taxon>Pezizomycotina</taxon>
        <taxon>Sordariomycetes</taxon>
        <taxon>Sordariomycetidae</taxon>
        <taxon>Sordariales</taxon>
        <taxon>Lasiosphaeriaceae</taxon>
        <taxon>Lasiosphaeria</taxon>
    </lineage>
</organism>
<dbReference type="AlphaFoldDB" id="A0AAE0TY45"/>
<keyword evidence="3" id="KW-1185">Reference proteome</keyword>
<proteinExistence type="predicted"/>
<dbReference type="Proteomes" id="UP001287356">
    <property type="component" value="Unassembled WGS sequence"/>
</dbReference>
<evidence type="ECO:0000256" key="1">
    <source>
        <dbReference type="SAM" id="MobiDB-lite"/>
    </source>
</evidence>
<name>A0AAE0TY45_9PEZI</name>
<gene>
    <name evidence="2" type="ORF">B0T24DRAFT_67311</name>
</gene>
<sequence>MLKRIISQEKKMAEAESAIAVSPYSTGVNSIDAWPLGRDRPSSFRTRLIDSEPGITHDVTDSPENDMEFDDSECVTIERSLRIRQPQAGGRDQIVGSVFSAPVDMLAPDHEEQPMLASSDARASLPPAGVAVSQELSGNTAKRRSLSSRRMSLMSLPFSYPVKRQRLSTGPAAGSEEGRRRQDLASLPIDDSWFVITCDPSLLPTYAPSDVMKRRHFLQVATAKVRATRKRTMSQIQRTCRTALRNALGPGSRPTKCIAVGVVC</sequence>
<protein>
    <submittedName>
        <fullName evidence="2">Uncharacterized protein</fullName>
    </submittedName>
</protein>